<dbReference type="PANTHER" id="PTHR37311:SF1">
    <property type="entry name" value="2-PHOSPHOSULFOLACTATE PHOSPHATASE-RELATED"/>
    <property type="match status" value="1"/>
</dbReference>
<name>A0A7Y9LRT3_9MICC</name>
<dbReference type="Pfam" id="PF04029">
    <property type="entry name" value="2-ph_phosp"/>
    <property type="match status" value="1"/>
</dbReference>
<dbReference type="EMBL" id="JACBYQ010000001">
    <property type="protein sequence ID" value="NYE94410.1"/>
    <property type="molecule type" value="Genomic_DNA"/>
</dbReference>
<gene>
    <name evidence="8" type="ORF">FHU41_000631</name>
</gene>
<evidence type="ECO:0000256" key="4">
    <source>
        <dbReference type="ARBA" id="ARBA00021948"/>
    </source>
</evidence>
<comment type="similarity">
    <text evidence="2">Belongs to the ComB family.</text>
</comment>
<dbReference type="GO" id="GO:0000287">
    <property type="term" value="F:magnesium ion binding"/>
    <property type="evidence" value="ECO:0007669"/>
    <property type="project" value="InterPro"/>
</dbReference>
<evidence type="ECO:0000313" key="8">
    <source>
        <dbReference type="EMBL" id="NYE94410.1"/>
    </source>
</evidence>
<evidence type="ECO:0000256" key="5">
    <source>
        <dbReference type="ARBA" id="ARBA00022801"/>
    </source>
</evidence>
<evidence type="ECO:0000256" key="3">
    <source>
        <dbReference type="ARBA" id="ARBA00012953"/>
    </source>
</evidence>
<comment type="caution">
    <text evidence="8">The sequence shown here is derived from an EMBL/GenBank/DDBJ whole genome shotgun (WGS) entry which is preliminary data.</text>
</comment>
<comment type="catalytic activity">
    <reaction evidence="7">
        <text>(2R)-O-phospho-3-sulfolactate + H2O = (2R)-3-sulfolactate + phosphate</text>
        <dbReference type="Rhea" id="RHEA:23416"/>
        <dbReference type="ChEBI" id="CHEBI:15377"/>
        <dbReference type="ChEBI" id="CHEBI:15597"/>
        <dbReference type="ChEBI" id="CHEBI:43474"/>
        <dbReference type="ChEBI" id="CHEBI:58738"/>
        <dbReference type="EC" id="3.1.3.71"/>
    </reaction>
</comment>
<organism evidence="8 9">
    <name type="scientific">Psychromicrobium silvestre</name>
    <dbReference type="NCBI Taxonomy" id="1645614"/>
    <lineage>
        <taxon>Bacteria</taxon>
        <taxon>Bacillati</taxon>
        <taxon>Actinomycetota</taxon>
        <taxon>Actinomycetes</taxon>
        <taxon>Micrococcales</taxon>
        <taxon>Micrococcaceae</taxon>
        <taxon>Psychromicrobium</taxon>
    </lineage>
</organism>
<dbReference type="PANTHER" id="PTHR37311">
    <property type="entry name" value="2-PHOSPHOSULFOLACTATE PHOSPHATASE-RELATED"/>
    <property type="match status" value="1"/>
</dbReference>
<reference evidence="8 9" key="1">
    <citation type="submission" date="2020-07" db="EMBL/GenBank/DDBJ databases">
        <title>Sequencing the genomes of 1000 actinobacteria strains.</title>
        <authorList>
            <person name="Klenk H.-P."/>
        </authorList>
    </citation>
    <scope>NUCLEOTIDE SEQUENCE [LARGE SCALE GENOMIC DNA]</scope>
    <source>
        <strain evidence="8 9">DSM 102047</strain>
    </source>
</reference>
<evidence type="ECO:0000313" key="9">
    <source>
        <dbReference type="Proteomes" id="UP000521748"/>
    </source>
</evidence>
<dbReference type="SUPFAM" id="SSF142823">
    <property type="entry name" value="ComB-like"/>
    <property type="match status" value="1"/>
</dbReference>
<comment type="cofactor">
    <cofactor evidence="1">
        <name>Mg(2+)</name>
        <dbReference type="ChEBI" id="CHEBI:18420"/>
    </cofactor>
</comment>
<keyword evidence="6" id="KW-0460">Magnesium</keyword>
<dbReference type="Proteomes" id="UP000521748">
    <property type="component" value="Unassembled WGS sequence"/>
</dbReference>
<dbReference type="InterPro" id="IPR005238">
    <property type="entry name" value="ComB-like"/>
</dbReference>
<dbReference type="Gene3D" id="3.90.1560.10">
    <property type="entry name" value="ComB-like"/>
    <property type="match status" value="1"/>
</dbReference>
<dbReference type="AlphaFoldDB" id="A0A7Y9LRT3"/>
<protein>
    <recommendedName>
        <fullName evidence="4">Probable 2-phosphosulfolactate phosphatase</fullName>
        <ecNumber evidence="3">3.1.3.71</ecNumber>
    </recommendedName>
</protein>
<evidence type="ECO:0000256" key="6">
    <source>
        <dbReference type="ARBA" id="ARBA00022842"/>
    </source>
</evidence>
<evidence type="ECO:0000256" key="7">
    <source>
        <dbReference type="ARBA" id="ARBA00033711"/>
    </source>
</evidence>
<dbReference type="RefSeq" id="WP_179388178.1">
    <property type="nucleotide sequence ID" value="NZ_JACBYQ010000001.1"/>
</dbReference>
<dbReference type="EC" id="3.1.3.71" evidence="3"/>
<keyword evidence="9" id="KW-1185">Reference proteome</keyword>
<proteinExistence type="inferred from homology"/>
<keyword evidence="5 8" id="KW-0378">Hydrolase</keyword>
<evidence type="ECO:0000256" key="2">
    <source>
        <dbReference type="ARBA" id="ARBA00009997"/>
    </source>
</evidence>
<accession>A0A7Y9LRT3</accession>
<sequence length="248" mass="26150">MIDFGWGLSGALAQCPPGSVAVVHDILSFSTTVNVALGRGIEILPYRFDPSNPTDAARYAEANNAAIAGTRWQRGGLTLSPASIAQALGPLPERLVLPSPNGATISAALAEQGVTVLAGSLRSTTATARYLSRLTSARVISVAAGEHWPDGSLRPAIEDLLGAAALIHSLSQLSESTSRQASLSDQARLALACYREVQGELGEVVEHSESAQELIQRDFAEDVRLACQFDTNEVVALYHPETSSFRAA</sequence>
<dbReference type="GO" id="GO:0050532">
    <property type="term" value="F:2-phosphosulfolactate phosphatase activity"/>
    <property type="evidence" value="ECO:0007669"/>
    <property type="project" value="UniProtKB-EC"/>
</dbReference>
<evidence type="ECO:0000256" key="1">
    <source>
        <dbReference type="ARBA" id="ARBA00001946"/>
    </source>
</evidence>
<dbReference type="InterPro" id="IPR036702">
    <property type="entry name" value="ComB-like_sf"/>
</dbReference>
<dbReference type="GO" id="GO:0050545">
    <property type="term" value="F:sulfopyruvate decarboxylase activity"/>
    <property type="evidence" value="ECO:0007669"/>
    <property type="project" value="TreeGrafter"/>
</dbReference>